<reference evidence="5" key="1">
    <citation type="journal article" date="2020" name="Nature">
        <title>Giant virus diversity and host interactions through global metagenomics.</title>
        <authorList>
            <person name="Schulz F."/>
            <person name="Roux S."/>
            <person name="Paez-Espino D."/>
            <person name="Jungbluth S."/>
            <person name="Walsh D.A."/>
            <person name="Denef V.J."/>
            <person name="McMahon K.D."/>
            <person name="Konstantinidis K.T."/>
            <person name="Eloe-Fadrosh E.A."/>
            <person name="Kyrpides N.C."/>
            <person name="Woyke T."/>
        </authorList>
    </citation>
    <scope>NUCLEOTIDE SEQUENCE</scope>
    <source>
        <strain evidence="5">GVMAG-S-ERX555997-44</strain>
    </source>
</reference>
<evidence type="ECO:0000313" key="5">
    <source>
        <dbReference type="EMBL" id="QHT37604.1"/>
    </source>
</evidence>
<dbReference type="EMBL" id="MN738800">
    <property type="protein sequence ID" value="QHT37604.1"/>
    <property type="molecule type" value="Genomic_DNA"/>
</dbReference>
<feature type="region of interest" description="Disordered" evidence="3">
    <location>
        <begin position="150"/>
        <end position="188"/>
    </location>
</feature>
<evidence type="ECO:0000256" key="1">
    <source>
        <dbReference type="ARBA" id="ARBA00006347"/>
    </source>
</evidence>
<organism evidence="5">
    <name type="scientific">viral metagenome</name>
    <dbReference type="NCBI Taxonomy" id="1070528"/>
    <lineage>
        <taxon>unclassified sequences</taxon>
        <taxon>metagenomes</taxon>
        <taxon>organismal metagenomes</taxon>
    </lineage>
</organism>
<evidence type="ECO:0000256" key="3">
    <source>
        <dbReference type="SAM" id="MobiDB-lite"/>
    </source>
</evidence>
<dbReference type="InterPro" id="IPR013766">
    <property type="entry name" value="Thioredoxin_domain"/>
</dbReference>
<keyword evidence="2" id="KW-0732">Signal</keyword>
<comment type="similarity">
    <text evidence="1">Belongs to the protein disulfide isomerase family.</text>
</comment>
<dbReference type="SUPFAM" id="SSF52833">
    <property type="entry name" value="Thioredoxin-like"/>
    <property type="match status" value="1"/>
</dbReference>
<dbReference type="GO" id="GO:0003756">
    <property type="term" value="F:protein disulfide isomerase activity"/>
    <property type="evidence" value="ECO:0007669"/>
    <property type="project" value="TreeGrafter"/>
</dbReference>
<dbReference type="CDD" id="cd02961">
    <property type="entry name" value="PDI_a_family"/>
    <property type="match status" value="1"/>
</dbReference>
<dbReference type="InterPro" id="IPR051063">
    <property type="entry name" value="PDI"/>
</dbReference>
<evidence type="ECO:0000259" key="4">
    <source>
        <dbReference type="PROSITE" id="PS51352"/>
    </source>
</evidence>
<dbReference type="GO" id="GO:0006457">
    <property type="term" value="P:protein folding"/>
    <property type="evidence" value="ECO:0007669"/>
    <property type="project" value="TreeGrafter"/>
</dbReference>
<feature type="domain" description="Thioredoxin" evidence="4">
    <location>
        <begin position="1"/>
        <end position="111"/>
    </location>
</feature>
<dbReference type="PANTHER" id="PTHR45672">
    <property type="entry name" value="PROTEIN DISULFIDE-ISOMERASE C17H9.14C-RELATED"/>
    <property type="match status" value="1"/>
</dbReference>
<dbReference type="GO" id="GO:0005783">
    <property type="term" value="C:endoplasmic reticulum"/>
    <property type="evidence" value="ECO:0007669"/>
    <property type="project" value="TreeGrafter"/>
</dbReference>
<protein>
    <recommendedName>
        <fullName evidence="4">Thioredoxin domain-containing protein</fullName>
    </recommendedName>
</protein>
<dbReference type="AlphaFoldDB" id="A0A6C0F946"/>
<dbReference type="PROSITE" id="PS51352">
    <property type="entry name" value="THIOREDOXIN_2"/>
    <property type="match status" value="1"/>
</dbReference>
<dbReference type="PRINTS" id="PR00421">
    <property type="entry name" value="THIOREDOXIN"/>
</dbReference>
<dbReference type="InterPro" id="IPR036249">
    <property type="entry name" value="Thioredoxin-like_sf"/>
</dbReference>
<dbReference type="Gene3D" id="3.40.30.10">
    <property type="entry name" value="Glutaredoxin"/>
    <property type="match status" value="1"/>
</dbReference>
<dbReference type="Pfam" id="PF00085">
    <property type="entry name" value="Thioredoxin"/>
    <property type="match status" value="1"/>
</dbReference>
<name>A0A6C0F946_9ZZZZ</name>
<accession>A0A6C0F946</accession>
<sequence length="201" mass="23112">MRVISATHDNMPFLNNLLQKNKSVVFFVAPWCGHCKALEPTLNKIMGRFSTSRRDGLIARVPEGNIKNLNCDKDVRGFPTIRVLNNGKKEKDYAGPRDEHSLNAFLASVFNENIRKKPIKVLKRNLKRIRNKRKKRTVYSSLLRKKAKKAATKRKAKKAVKKAVKKKATKRKAKKAVKKKATKRKTKKIKKIKKILESLIN</sequence>
<evidence type="ECO:0000256" key="2">
    <source>
        <dbReference type="ARBA" id="ARBA00022729"/>
    </source>
</evidence>
<dbReference type="PANTHER" id="PTHR45672:SF3">
    <property type="entry name" value="THIOREDOXIN DOMAIN-CONTAINING PROTEIN 5"/>
    <property type="match status" value="1"/>
</dbReference>
<proteinExistence type="inferred from homology"/>